<dbReference type="PANTHER" id="PTHR30296">
    <property type="entry name" value="UNCHARACTERIZED PROTEIN YKGE"/>
    <property type="match status" value="1"/>
</dbReference>
<dbReference type="RefSeq" id="WP_184723922.1">
    <property type="nucleotide sequence ID" value="NZ_JACHJP010000012.1"/>
</dbReference>
<reference evidence="2 3" key="1">
    <citation type="submission" date="2020-08" db="EMBL/GenBank/DDBJ databases">
        <title>Genomic Encyclopedia of Type Strains, Phase III (KMG-III): the genomes of soil and plant-associated and newly described type strains.</title>
        <authorList>
            <person name="Whitman W."/>
        </authorList>
    </citation>
    <scope>NUCLEOTIDE SEQUENCE [LARGE SCALE GENOMIC DNA]</scope>
    <source>
        <strain evidence="2 3">CECT 8840</strain>
    </source>
</reference>
<dbReference type="Pfam" id="PF02754">
    <property type="entry name" value="CCG"/>
    <property type="match status" value="2"/>
</dbReference>
<keyword evidence="3" id="KW-1185">Reference proteome</keyword>
<dbReference type="EMBL" id="JACHJP010000012">
    <property type="protein sequence ID" value="MBB4920212.1"/>
    <property type="molecule type" value="Genomic_DNA"/>
</dbReference>
<dbReference type="Proteomes" id="UP000552644">
    <property type="component" value="Unassembled WGS sequence"/>
</dbReference>
<protein>
    <submittedName>
        <fullName evidence="2">L-lactate dehydrogenase complex protein LldE</fullName>
    </submittedName>
</protein>
<dbReference type="GO" id="GO:0016491">
    <property type="term" value="F:oxidoreductase activity"/>
    <property type="evidence" value="ECO:0007669"/>
    <property type="project" value="UniProtKB-ARBA"/>
</dbReference>
<evidence type="ECO:0000313" key="2">
    <source>
        <dbReference type="EMBL" id="MBB4920212.1"/>
    </source>
</evidence>
<feature type="domain" description="Cysteine-rich" evidence="1">
    <location>
        <begin position="140"/>
        <end position="224"/>
    </location>
</feature>
<dbReference type="AlphaFoldDB" id="A0A7W7QUW5"/>
<organism evidence="2 3">
    <name type="scientific">Streptosporangium saharense</name>
    <dbReference type="NCBI Taxonomy" id="1706840"/>
    <lineage>
        <taxon>Bacteria</taxon>
        <taxon>Bacillati</taxon>
        <taxon>Actinomycetota</taxon>
        <taxon>Actinomycetes</taxon>
        <taxon>Streptosporangiales</taxon>
        <taxon>Streptosporangiaceae</taxon>
        <taxon>Streptosporangium</taxon>
    </lineage>
</organism>
<dbReference type="InterPro" id="IPR004017">
    <property type="entry name" value="Cys_rich_dom"/>
</dbReference>
<proteinExistence type="predicted"/>
<name>A0A7W7QUW5_9ACTN</name>
<gene>
    <name evidence="2" type="ORF">FHS44_007356</name>
</gene>
<sequence length="251" mass="26734">MRVALFVTCVNDALFPGTGRATVTLLRRLGCDVTFPTAQTCCGQMHLNTGYPEEGGRLARHFTDVFADCDAVVVPSGSCAAMIREQYVRLARVPASTASTASTAFAERVAETVPRVHELSEFLVDVLGVTDVGAYFPHRVTYHPTCHSLRGLRLGDRPVRLLEQVRGLDLVPLPAADECCGFGGTFAVKNPAVSAAMCADKARNVTATGAEVLCAADNSCLMHIGGALGRQRTGVRTMHLAEILASTEAVR</sequence>
<dbReference type="PANTHER" id="PTHR30296:SF0">
    <property type="entry name" value="LACTATE UTILIZATION PROTEIN A"/>
    <property type="match status" value="1"/>
</dbReference>
<evidence type="ECO:0000313" key="3">
    <source>
        <dbReference type="Proteomes" id="UP000552644"/>
    </source>
</evidence>
<comment type="caution">
    <text evidence="2">The sequence shown here is derived from an EMBL/GenBank/DDBJ whole genome shotgun (WGS) entry which is preliminary data.</text>
</comment>
<accession>A0A7W7QUW5</accession>
<feature type="domain" description="Cysteine-rich" evidence="1">
    <location>
        <begin position="3"/>
        <end position="84"/>
    </location>
</feature>
<evidence type="ECO:0000259" key="1">
    <source>
        <dbReference type="Pfam" id="PF02754"/>
    </source>
</evidence>
<dbReference type="GO" id="GO:0005829">
    <property type="term" value="C:cytosol"/>
    <property type="evidence" value="ECO:0007669"/>
    <property type="project" value="TreeGrafter"/>
</dbReference>